<dbReference type="Proteomes" id="UP000075391">
    <property type="component" value="Unassembled WGS sequence"/>
</dbReference>
<dbReference type="PANTHER" id="PTHR22594">
    <property type="entry name" value="ASPARTYL/LYSYL-TRNA SYNTHETASE"/>
    <property type="match status" value="1"/>
</dbReference>
<dbReference type="SUPFAM" id="SSF55261">
    <property type="entry name" value="GAD domain-like"/>
    <property type="match status" value="1"/>
</dbReference>
<dbReference type="PROSITE" id="PS50862">
    <property type="entry name" value="AA_TRNA_LIGASE_II"/>
    <property type="match status" value="1"/>
</dbReference>
<gene>
    <name evidence="7" type="primary">aspS</name>
    <name evidence="9" type="ORF">AZI85_15885</name>
</gene>
<dbReference type="NCBIfam" id="NF001750">
    <property type="entry name" value="PRK00476.1"/>
    <property type="match status" value="1"/>
</dbReference>
<feature type="region of interest" description="Aspartate" evidence="7">
    <location>
        <begin position="202"/>
        <end position="205"/>
    </location>
</feature>
<evidence type="ECO:0000256" key="7">
    <source>
        <dbReference type="HAMAP-Rule" id="MF_00044"/>
    </source>
</evidence>
<dbReference type="InterPro" id="IPR002312">
    <property type="entry name" value="Asp/Asn-tRNA-synth_IIb"/>
</dbReference>
<sequence length="604" mass="68166">MKFVKELKRTNYCGSLGTSQIGQKVVLMGWVDVRRDHGSLVFIDLRDREGIVQVVLDPNKAETSSAKNLRGEFVLALEGVVRARPEGMKNTKIKTGEIEIEATRCEILNESAVPPFQVDDPNVNETLRLKHRYLDLRSPRLTNHLMVRHKVAQLVRRFLSEQGFVEIETPILFKSTPEGARDYLVPSRVNQGTFYALPQSPQILKQLLMVSGYDRYFQIARCFRDEDLRADRQPEFSQIDMEMSFIDQEDIMQMNEKLLRTIWKEVKGVDVGDIPRMSYQEAMDRYGIDKPDTRFGMEIKDLQKVVTGSGFKVFDEVIARGGIVRGIAVPKGASYSRGQFDKLTDMAKRAGAKGLVWIKTEADGSYASPVSKFFSPEKLAEMFKTVGANPGDCALIVADDFDTACAALSTLRLHLGKELNLIDTSKDHFLWVIDFPAFEYSPDEKRWVSRHHPFTSPKDEYMQALIDGDESSYGKMLAKAYDLVCNGYEMGGGSIRIYRTELQQAMFRLLGMNKEQQEAKFGFLLDALKYGAPPHGGIAWGMDRLVMLLCGTDAIREVIAFPKTAKASDLMADCPSEVSRDQLTEVGVRLSPLAEKNLEEMKKV</sequence>
<dbReference type="GO" id="GO:0050560">
    <property type="term" value="F:aspartate-tRNA(Asn) ligase activity"/>
    <property type="evidence" value="ECO:0007669"/>
    <property type="project" value="UniProtKB-EC"/>
</dbReference>
<evidence type="ECO:0000256" key="1">
    <source>
        <dbReference type="ARBA" id="ARBA00006303"/>
    </source>
</evidence>
<dbReference type="GO" id="GO:0005737">
    <property type="term" value="C:cytoplasm"/>
    <property type="evidence" value="ECO:0007669"/>
    <property type="project" value="UniProtKB-SubCell"/>
</dbReference>
<dbReference type="InterPro" id="IPR047089">
    <property type="entry name" value="Asp-tRNA-ligase_1_N"/>
</dbReference>
<dbReference type="CDD" id="cd04317">
    <property type="entry name" value="EcAspRS_like_N"/>
    <property type="match status" value="1"/>
</dbReference>
<keyword evidence="4 7" id="KW-0067">ATP-binding</keyword>
<keyword evidence="2 7" id="KW-0436">Ligase</keyword>
<keyword evidence="3 7" id="KW-0547">Nucleotide-binding</keyword>
<dbReference type="InterPro" id="IPR029351">
    <property type="entry name" value="GAD_dom"/>
</dbReference>
<feature type="binding site" evidence="7">
    <location>
        <begin position="224"/>
        <end position="226"/>
    </location>
    <ligand>
        <name>ATP</name>
        <dbReference type="ChEBI" id="CHEBI:30616"/>
    </ligand>
</feature>
<dbReference type="InterPro" id="IPR004364">
    <property type="entry name" value="Aa-tRNA-synt_II"/>
</dbReference>
<dbReference type="InterPro" id="IPR012340">
    <property type="entry name" value="NA-bd_OB-fold"/>
</dbReference>
<dbReference type="PANTHER" id="PTHR22594:SF5">
    <property type="entry name" value="ASPARTATE--TRNA LIGASE, MITOCHONDRIAL"/>
    <property type="match status" value="1"/>
</dbReference>
<evidence type="ECO:0000256" key="3">
    <source>
        <dbReference type="ARBA" id="ARBA00022741"/>
    </source>
</evidence>
<dbReference type="Pfam" id="PF00152">
    <property type="entry name" value="tRNA-synt_2"/>
    <property type="match status" value="1"/>
</dbReference>
<dbReference type="GO" id="GO:0003676">
    <property type="term" value="F:nucleic acid binding"/>
    <property type="evidence" value="ECO:0007669"/>
    <property type="project" value="InterPro"/>
</dbReference>
<dbReference type="OrthoDB" id="5287385at2"/>
<dbReference type="EC" id="6.1.1.23" evidence="7"/>
<dbReference type="InterPro" id="IPR004115">
    <property type="entry name" value="GAD-like_sf"/>
</dbReference>
<dbReference type="GO" id="GO:0006422">
    <property type="term" value="P:aspartyl-tRNA aminoacylation"/>
    <property type="evidence" value="ECO:0007669"/>
    <property type="project" value="UniProtKB-UniRule"/>
</dbReference>
<dbReference type="GO" id="GO:0004815">
    <property type="term" value="F:aspartate-tRNA ligase activity"/>
    <property type="evidence" value="ECO:0007669"/>
    <property type="project" value="UniProtKB-UniRule"/>
</dbReference>
<feature type="binding site" evidence="7">
    <location>
        <position position="496"/>
    </location>
    <ligand>
        <name>L-aspartate</name>
        <dbReference type="ChEBI" id="CHEBI:29991"/>
    </ligand>
</feature>
<evidence type="ECO:0000256" key="6">
    <source>
        <dbReference type="ARBA" id="ARBA00023146"/>
    </source>
</evidence>
<keyword evidence="5 7" id="KW-0648">Protein biosynthesis</keyword>
<comment type="function">
    <text evidence="7">Aspartyl-tRNA synthetase with relaxed tRNA specificity since it is able to aspartylate not only its cognate tRNA(Asp) but also tRNA(Asn). Reaction proceeds in two steps: L-aspartate is first activated by ATP to form Asp-AMP and then transferred to the acceptor end of tRNA(Asp/Asn).</text>
</comment>
<dbReference type="InterPro" id="IPR047090">
    <property type="entry name" value="AspRS_core"/>
</dbReference>
<keyword evidence="7" id="KW-0963">Cytoplasm</keyword>
<feature type="binding site" evidence="7">
    <location>
        <position position="178"/>
    </location>
    <ligand>
        <name>L-aspartate</name>
        <dbReference type="ChEBI" id="CHEBI:29991"/>
    </ligand>
</feature>
<comment type="caution">
    <text evidence="9">The sequence shown here is derived from an EMBL/GenBank/DDBJ whole genome shotgun (WGS) entry which is preliminary data.</text>
</comment>
<dbReference type="RefSeq" id="WP_063243087.1">
    <property type="nucleotide sequence ID" value="NZ_CP168967.1"/>
</dbReference>
<feature type="binding site" evidence="7">
    <location>
        <position position="489"/>
    </location>
    <ligand>
        <name>ATP</name>
        <dbReference type="ChEBI" id="CHEBI:30616"/>
    </ligand>
</feature>
<feature type="site" description="Important for tRNA non-discrimination" evidence="7">
    <location>
        <position position="87"/>
    </location>
</feature>
<dbReference type="Pfam" id="PF01336">
    <property type="entry name" value="tRNA_anti-codon"/>
    <property type="match status" value="1"/>
</dbReference>
<organism evidence="9 10">
    <name type="scientific">Bdellovibrio bacteriovorus</name>
    <dbReference type="NCBI Taxonomy" id="959"/>
    <lineage>
        <taxon>Bacteria</taxon>
        <taxon>Pseudomonadati</taxon>
        <taxon>Bdellovibrionota</taxon>
        <taxon>Bdellovibrionia</taxon>
        <taxon>Bdellovibrionales</taxon>
        <taxon>Pseudobdellovibrionaceae</taxon>
        <taxon>Bdellovibrio</taxon>
    </lineage>
</organism>
<dbReference type="AlphaFoldDB" id="A0A150WTY1"/>
<comment type="subunit">
    <text evidence="7">Homodimer.</text>
</comment>
<feature type="binding site" evidence="7">
    <location>
        <position position="451"/>
    </location>
    <ligand>
        <name>L-aspartate</name>
        <dbReference type="ChEBI" id="CHEBI:29991"/>
    </ligand>
</feature>
<accession>A0A150WTY1</accession>
<name>A0A150WTY1_BDEBC</name>
<protein>
    <recommendedName>
        <fullName evidence="7">Aspartate--tRNA(Asp/Asn) ligase</fullName>
        <ecNumber evidence="7">6.1.1.23</ecNumber>
    </recommendedName>
    <alternativeName>
        <fullName evidence="7">Aspartyl-tRNA synthetase</fullName>
        <shortName evidence="7">AspRS</shortName>
    </alternativeName>
    <alternativeName>
        <fullName evidence="7">Non-discriminating aspartyl-tRNA synthetase</fullName>
        <shortName evidence="7">ND-AspRS</shortName>
    </alternativeName>
</protein>
<dbReference type="InterPro" id="IPR004365">
    <property type="entry name" value="NA-bd_OB_tRNA"/>
</dbReference>
<reference evidence="9 10" key="1">
    <citation type="submission" date="2016-03" db="EMBL/GenBank/DDBJ databases">
        <authorList>
            <person name="Ploux O."/>
        </authorList>
    </citation>
    <scope>NUCLEOTIDE SEQUENCE [LARGE SCALE GENOMIC DNA]</scope>
    <source>
        <strain evidence="9 10">BER2</strain>
    </source>
</reference>
<dbReference type="SUPFAM" id="SSF55681">
    <property type="entry name" value="Class II aaRS and biotin synthetases"/>
    <property type="match status" value="1"/>
</dbReference>
<feature type="site" description="Important for tRNA non-discrimination" evidence="7">
    <location>
        <position position="37"/>
    </location>
</feature>
<comment type="similarity">
    <text evidence="1 7">Belongs to the class-II aminoacyl-tRNA synthetase family. Type 1 subfamily.</text>
</comment>
<dbReference type="Gene3D" id="2.40.50.140">
    <property type="entry name" value="Nucleic acid-binding proteins"/>
    <property type="match status" value="1"/>
</dbReference>
<dbReference type="HAMAP" id="MF_00044">
    <property type="entry name" value="Asp_tRNA_synth_type1"/>
    <property type="match status" value="1"/>
</dbReference>
<keyword evidence="6 7" id="KW-0030">Aminoacyl-tRNA synthetase</keyword>
<dbReference type="CDD" id="cd00777">
    <property type="entry name" value="AspRS_core"/>
    <property type="match status" value="1"/>
</dbReference>
<feature type="binding site" evidence="7">
    <location>
        <position position="233"/>
    </location>
    <ligand>
        <name>ATP</name>
        <dbReference type="ChEBI" id="CHEBI:30616"/>
    </ligand>
</feature>
<dbReference type="PRINTS" id="PR01042">
    <property type="entry name" value="TRNASYNTHASP"/>
</dbReference>
<dbReference type="GO" id="GO:0005524">
    <property type="term" value="F:ATP binding"/>
    <property type="evidence" value="ECO:0007669"/>
    <property type="project" value="UniProtKB-UniRule"/>
</dbReference>
<evidence type="ECO:0000256" key="4">
    <source>
        <dbReference type="ARBA" id="ARBA00022840"/>
    </source>
</evidence>
<comment type="catalytic activity">
    <reaction evidence="7">
        <text>tRNA(Asx) + L-aspartate + ATP = L-aspartyl-tRNA(Asx) + AMP + diphosphate</text>
        <dbReference type="Rhea" id="RHEA:18349"/>
        <dbReference type="Rhea" id="RHEA-COMP:9710"/>
        <dbReference type="Rhea" id="RHEA-COMP:9711"/>
        <dbReference type="ChEBI" id="CHEBI:29991"/>
        <dbReference type="ChEBI" id="CHEBI:30616"/>
        <dbReference type="ChEBI" id="CHEBI:33019"/>
        <dbReference type="ChEBI" id="CHEBI:78442"/>
        <dbReference type="ChEBI" id="CHEBI:78516"/>
        <dbReference type="ChEBI" id="CHEBI:456215"/>
        <dbReference type="EC" id="6.1.1.23"/>
    </reaction>
</comment>
<dbReference type="NCBIfam" id="TIGR00459">
    <property type="entry name" value="aspS_bact"/>
    <property type="match status" value="1"/>
</dbReference>
<comment type="subcellular location">
    <subcellularLocation>
        <location evidence="7">Cytoplasm</location>
    </subcellularLocation>
</comment>
<feature type="binding site" evidence="7">
    <location>
        <begin position="541"/>
        <end position="544"/>
    </location>
    <ligand>
        <name>ATP</name>
        <dbReference type="ChEBI" id="CHEBI:30616"/>
    </ligand>
</feature>
<feature type="binding site" evidence="7">
    <location>
        <position position="224"/>
    </location>
    <ligand>
        <name>L-aspartate</name>
        <dbReference type="ChEBI" id="CHEBI:29991"/>
    </ligand>
</feature>
<dbReference type="EMBL" id="LUKF01000004">
    <property type="protein sequence ID" value="KYG69924.1"/>
    <property type="molecule type" value="Genomic_DNA"/>
</dbReference>
<dbReference type="Pfam" id="PF02938">
    <property type="entry name" value="GAD"/>
    <property type="match status" value="1"/>
</dbReference>
<proteinExistence type="inferred from homology"/>
<evidence type="ECO:0000313" key="9">
    <source>
        <dbReference type="EMBL" id="KYG69924.1"/>
    </source>
</evidence>
<dbReference type="Gene3D" id="3.30.930.10">
    <property type="entry name" value="Bira Bifunctional Protein, Domain 2"/>
    <property type="match status" value="1"/>
</dbReference>
<dbReference type="Gene3D" id="3.30.1360.30">
    <property type="entry name" value="GAD-like domain"/>
    <property type="match status" value="1"/>
</dbReference>
<dbReference type="SUPFAM" id="SSF50249">
    <property type="entry name" value="Nucleic acid-binding proteins"/>
    <property type="match status" value="1"/>
</dbReference>
<evidence type="ECO:0000256" key="2">
    <source>
        <dbReference type="ARBA" id="ARBA00022598"/>
    </source>
</evidence>
<dbReference type="InterPro" id="IPR006195">
    <property type="entry name" value="aa-tRNA-synth_II"/>
</dbReference>
<evidence type="ECO:0000313" key="10">
    <source>
        <dbReference type="Proteomes" id="UP000075391"/>
    </source>
</evidence>
<evidence type="ECO:0000256" key="5">
    <source>
        <dbReference type="ARBA" id="ARBA00022917"/>
    </source>
</evidence>
<feature type="domain" description="Aminoacyl-transfer RNA synthetases class-II family profile" evidence="8">
    <location>
        <begin position="145"/>
        <end position="562"/>
    </location>
</feature>
<dbReference type="InterPro" id="IPR045864">
    <property type="entry name" value="aa-tRNA-synth_II/BPL/LPL"/>
</dbReference>
<dbReference type="InterPro" id="IPR004524">
    <property type="entry name" value="Asp-tRNA-ligase_1"/>
</dbReference>
<evidence type="ECO:0000259" key="8">
    <source>
        <dbReference type="PROSITE" id="PS50862"/>
    </source>
</evidence>